<reference evidence="1 2" key="1">
    <citation type="journal article" date="2014" name="BMC Genomics">
        <title>Comparative genomics of the major fungal agents of human and animal Sporotrichosis: Sporothrix schenckii and Sporothrix brasiliensis.</title>
        <authorList>
            <person name="Teixeira M.M."/>
            <person name="de Almeida L.G."/>
            <person name="Kubitschek-Barreira P."/>
            <person name="Alves F.L."/>
            <person name="Kioshima E.S."/>
            <person name="Abadio A.K."/>
            <person name="Fernandes L."/>
            <person name="Derengowski L.S."/>
            <person name="Ferreira K.S."/>
            <person name="Souza R.C."/>
            <person name="Ruiz J.C."/>
            <person name="de Andrade N.C."/>
            <person name="Paes H.C."/>
            <person name="Nicola A.M."/>
            <person name="Albuquerque P."/>
            <person name="Gerber A.L."/>
            <person name="Martins V.P."/>
            <person name="Peconick L.D."/>
            <person name="Neto A.V."/>
            <person name="Chaucanez C.B."/>
            <person name="Silva P.A."/>
            <person name="Cunha O.L."/>
            <person name="de Oliveira F.F."/>
            <person name="dos Santos T.C."/>
            <person name="Barros A.L."/>
            <person name="Soares M.A."/>
            <person name="de Oliveira L.M."/>
            <person name="Marini M.M."/>
            <person name="Villalobos-Duno H."/>
            <person name="Cunha M.M."/>
            <person name="de Hoog S."/>
            <person name="da Silveira J.F."/>
            <person name="Henrissat B."/>
            <person name="Nino-Vega G.A."/>
            <person name="Cisalpino P.S."/>
            <person name="Mora-Montes H.M."/>
            <person name="Almeida S.R."/>
            <person name="Stajich J.E."/>
            <person name="Lopes-Bezerra L.M."/>
            <person name="Vasconcelos A.T."/>
            <person name="Felipe M.S."/>
        </authorList>
    </citation>
    <scope>NUCLEOTIDE SEQUENCE [LARGE SCALE GENOMIC DNA]</scope>
    <source>
        <strain evidence="1 2">5110</strain>
    </source>
</reference>
<dbReference type="RefSeq" id="XP_040616476.1">
    <property type="nucleotide sequence ID" value="XM_040766289.1"/>
</dbReference>
<dbReference type="HOGENOM" id="CLU_2723855_0_0_1"/>
<sequence length="72" mass="7871">MTDLGTDLKPEYMYGNPNVTCMSFRHIPLRPVSTNNGTTKLAAKAKRMDISATDLARPVVCRRSVGVVVFAS</sequence>
<name>A0A0C2IGX1_9PEZI</name>
<proteinExistence type="predicted"/>
<gene>
    <name evidence="1" type="ORF">SPBR_08040</name>
</gene>
<protein>
    <submittedName>
        <fullName evidence="1">Uncharacterized protein</fullName>
    </submittedName>
</protein>
<organism evidence="1 2">
    <name type="scientific">Sporothrix brasiliensis 5110</name>
    <dbReference type="NCBI Taxonomy" id="1398154"/>
    <lineage>
        <taxon>Eukaryota</taxon>
        <taxon>Fungi</taxon>
        <taxon>Dikarya</taxon>
        <taxon>Ascomycota</taxon>
        <taxon>Pezizomycotina</taxon>
        <taxon>Sordariomycetes</taxon>
        <taxon>Sordariomycetidae</taxon>
        <taxon>Ophiostomatales</taxon>
        <taxon>Ophiostomataceae</taxon>
        <taxon>Sporothrix</taxon>
    </lineage>
</organism>
<evidence type="ECO:0000313" key="2">
    <source>
        <dbReference type="Proteomes" id="UP000031575"/>
    </source>
</evidence>
<evidence type="ECO:0000313" key="1">
    <source>
        <dbReference type="EMBL" id="KIH88466.1"/>
    </source>
</evidence>
<dbReference type="Proteomes" id="UP000031575">
    <property type="component" value="Unassembled WGS sequence"/>
</dbReference>
<dbReference type="OrthoDB" id="10339090at2759"/>
<dbReference type="AlphaFoldDB" id="A0A0C2IGX1"/>
<dbReference type="EMBL" id="AWTV01000009">
    <property type="protein sequence ID" value="KIH88466.1"/>
    <property type="molecule type" value="Genomic_DNA"/>
</dbReference>
<comment type="caution">
    <text evidence="1">The sequence shown here is derived from an EMBL/GenBank/DDBJ whole genome shotgun (WGS) entry which is preliminary data.</text>
</comment>
<keyword evidence="2" id="KW-1185">Reference proteome</keyword>
<dbReference type="GeneID" id="63681210"/>
<accession>A0A0C2IGX1</accession>
<dbReference type="VEuPathDB" id="FungiDB:SPBR_08040"/>